<feature type="signal peptide" evidence="1">
    <location>
        <begin position="1"/>
        <end position="23"/>
    </location>
</feature>
<proteinExistence type="predicted"/>
<evidence type="ECO:0008006" key="4">
    <source>
        <dbReference type="Google" id="ProtNLM"/>
    </source>
</evidence>
<keyword evidence="3" id="KW-1185">Reference proteome</keyword>
<comment type="caution">
    <text evidence="2">The sequence shown here is derived from an EMBL/GenBank/DDBJ whole genome shotgun (WGS) entry which is preliminary data.</text>
</comment>
<feature type="chain" id="PRO_5017924583" description="Lipoprotein" evidence="1">
    <location>
        <begin position="24"/>
        <end position="131"/>
    </location>
</feature>
<reference evidence="2 3" key="1">
    <citation type="submission" date="2018-11" db="EMBL/GenBank/DDBJ databases">
        <title>Genomic Encyclopedia of Type Strains, Phase IV (KMG-IV): sequencing the most valuable type-strain genomes for metagenomic binning, comparative biology and taxonomic classification.</title>
        <authorList>
            <person name="Goeker M."/>
        </authorList>
    </citation>
    <scope>NUCLEOTIDE SEQUENCE [LARGE SCALE GENOMIC DNA]</scope>
    <source>
        <strain evidence="2 3">DSM 25623</strain>
    </source>
</reference>
<sequence>MTPFAAPALALAAALAGCAAAHRAPEPPPAAPPRTFTLAPGERIRLDATAALRYLGVRADSRCPPQVQCVHAGSAQVALRLERAGGDADATLETPRAPVASAAGWRIALLRLEFGPKPAATLRVERDASGR</sequence>
<organism evidence="2 3">
    <name type="scientific">Vulcaniibacterium tengchongense</name>
    <dbReference type="NCBI Taxonomy" id="1273429"/>
    <lineage>
        <taxon>Bacteria</taxon>
        <taxon>Pseudomonadati</taxon>
        <taxon>Pseudomonadota</taxon>
        <taxon>Gammaproteobacteria</taxon>
        <taxon>Lysobacterales</taxon>
        <taxon>Lysobacteraceae</taxon>
        <taxon>Vulcaniibacterium</taxon>
    </lineage>
</organism>
<name>A0A3N4VMW4_9GAMM</name>
<keyword evidence="1" id="KW-0732">Signal</keyword>
<evidence type="ECO:0000256" key="1">
    <source>
        <dbReference type="SAM" id="SignalP"/>
    </source>
</evidence>
<evidence type="ECO:0000313" key="2">
    <source>
        <dbReference type="EMBL" id="RPE81169.1"/>
    </source>
</evidence>
<accession>A0A3N4VMW4</accession>
<dbReference type="Proteomes" id="UP000269708">
    <property type="component" value="Unassembled WGS sequence"/>
</dbReference>
<protein>
    <recommendedName>
        <fullName evidence="4">Lipoprotein</fullName>
    </recommendedName>
</protein>
<dbReference type="OrthoDB" id="163809at2"/>
<dbReference type="AlphaFoldDB" id="A0A3N4VMW4"/>
<dbReference type="RefSeq" id="WP_123768745.1">
    <property type="nucleotide sequence ID" value="NZ_RKQN01000001.1"/>
</dbReference>
<gene>
    <name evidence="2" type="ORF">EDC50_0341</name>
</gene>
<evidence type="ECO:0000313" key="3">
    <source>
        <dbReference type="Proteomes" id="UP000269708"/>
    </source>
</evidence>
<dbReference type="EMBL" id="RKQN01000001">
    <property type="protein sequence ID" value="RPE81169.1"/>
    <property type="molecule type" value="Genomic_DNA"/>
</dbReference>